<feature type="region of interest" description="Disordered" evidence="4">
    <location>
        <begin position="357"/>
        <end position="376"/>
    </location>
</feature>
<organism evidence="6 7">
    <name type="scientific">Bodo saltans</name>
    <name type="common">Flagellated protozoan</name>
    <dbReference type="NCBI Taxonomy" id="75058"/>
    <lineage>
        <taxon>Eukaryota</taxon>
        <taxon>Discoba</taxon>
        <taxon>Euglenozoa</taxon>
        <taxon>Kinetoplastea</taxon>
        <taxon>Metakinetoplastina</taxon>
        <taxon>Eubodonida</taxon>
        <taxon>Bodonidae</taxon>
        <taxon>Bodo</taxon>
    </lineage>
</organism>
<evidence type="ECO:0000313" key="6">
    <source>
        <dbReference type="EMBL" id="CUI15277.1"/>
    </source>
</evidence>
<dbReference type="SUPFAM" id="SSF55120">
    <property type="entry name" value="Pseudouridine synthase"/>
    <property type="match status" value="2"/>
</dbReference>
<evidence type="ECO:0000256" key="2">
    <source>
        <dbReference type="ARBA" id="ARBA00022694"/>
    </source>
</evidence>
<dbReference type="Proteomes" id="UP000051952">
    <property type="component" value="Unassembled WGS sequence"/>
</dbReference>
<feature type="compositionally biased region" description="Low complexity" evidence="4">
    <location>
        <begin position="712"/>
        <end position="721"/>
    </location>
</feature>
<dbReference type="Gene3D" id="3.30.70.660">
    <property type="entry name" value="Pseudouridine synthase I, catalytic domain, C-terminal subdomain"/>
    <property type="match status" value="1"/>
</dbReference>
<comment type="similarity">
    <text evidence="1">Belongs to the tRNA pseudouridine synthase TruA family.</text>
</comment>
<dbReference type="OMA" id="FIPRHCC"/>
<keyword evidence="3" id="KW-0413">Isomerase</keyword>
<dbReference type="GO" id="GO:0009982">
    <property type="term" value="F:pseudouridine synthase activity"/>
    <property type="evidence" value="ECO:0007669"/>
    <property type="project" value="InterPro"/>
</dbReference>
<accession>A0A0S4KL20</accession>
<protein>
    <submittedName>
        <fullName evidence="6">Pseudouridylate synthase-like protein, putative</fullName>
    </submittedName>
</protein>
<dbReference type="AlphaFoldDB" id="A0A0S4KL20"/>
<keyword evidence="2" id="KW-0819">tRNA processing</keyword>
<dbReference type="GO" id="GO:0005737">
    <property type="term" value="C:cytoplasm"/>
    <property type="evidence" value="ECO:0007669"/>
    <property type="project" value="TreeGrafter"/>
</dbReference>
<dbReference type="GO" id="GO:0003723">
    <property type="term" value="F:RNA binding"/>
    <property type="evidence" value="ECO:0007669"/>
    <property type="project" value="InterPro"/>
</dbReference>
<sequence>MGRQQGNRRVDNTFRPPKDHVHLSFCVAYVGTAFRGLQLQGHAPLHHTVEGAFVQALRAAGVLLKLERGRIADPHHYIGRSCRTDRGVHAVRNMISLFIPTERFHTKFLDSTDVLKSAVQAVLPPPINLLNVTRVMPTFSTKNCCNRRVYNYYIPVYAILDAKLDSWETLLAAYPEEAQQLFDTQAPHSHINLDENLLNVTRVMPTFSTKNCCNRRVYNYYIPVYAILDAKLDSWETLLAAYPEEAQQLFDTQAPHSHINLDESSCSSRSSKFLNDLTEKVGLLNQEVTSQFVGSNRFHNYSTDMDAGGKVQSKTISSLSDESVRMILRCQIAPRVYFLPTQGAGPSNEWLSKLLPPQTQEQEDASEGTTTTTTASIPEEVQKEIDFVRSRLDGRDGRKPLPATIPFVVFQVEGASFLLNMIRKMVGTLIAIARGVRASMVHDTLSPYKRTSNPLAPGPYLSLALSFYQGYDSVVRDMKEKAHVYPPLEETWHATGVDEAAASFFRDGVTRDLVDADLNRAIPLDTTLYLRDYVRSCDVSTKLLDDLEDAHLPSMKEYAPSKPHRCPPTASEMTVFLRLLRIHNWNIRPVEIPEKSKVAAEYANKLARRAEAAAATSSLLEGGDATSTSSVVASVTVNDQGKRLRDDDTAAEAASMEVPERIQYLDDGWIYVRNNLEDEQMARREMLRMRFTSLKQIQRALRSTMNARKNSEASATSQTTADDAEAEDLLNVVMNDGDQFGDGD</sequence>
<evidence type="ECO:0000259" key="5">
    <source>
        <dbReference type="Pfam" id="PF01416"/>
    </source>
</evidence>
<dbReference type="InterPro" id="IPR020095">
    <property type="entry name" value="PsdUridine_synth_TruA_C"/>
</dbReference>
<feature type="region of interest" description="Disordered" evidence="4">
    <location>
        <begin position="704"/>
        <end position="728"/>
    </location>
</feature>
<dbReference type="InterPro" id="IPR001406">
    <property type="entry name" value="PsdUridine_synth_TruA"/>
</dbReference>
<dbReference type="InterPro" id="IPR020097">
    <property type="entry name" value="PsdUridine_synth_TruA_a/b_dom"/>
</dbReference>
<feature type="domain" description="Pseudouridine synthase I TruA alpha/beta" evidence="5">
    <location>
        <begin position="400"/>
        <end position="438"/>
    </location>
</feature>
<keyword evidence="7" id="KW-1185">Reference proteome</keyword>
<evidence type="ECO:0000256" key="1">
    <source>
        <dbReference type="ARBA" id="ARBA00009375"/>
    </source>
</evidence>
<proteinExistence type="inferred from homology"/>
<evidence type="ECO:0000256" key="3">
    <source>
        <dbReference type="ARBA" id="ARBA00023235"/>
    </source>
</evidence>
<gene>
    <name evidence="6" type="ORF">BSAL_33975</name>
</gene>
<dbReference type="PANTHER" id="PTHR11142">
    <property type="entry name" value="PSEUDOURIDYLATE SYNTHASE"/>
    <property type="match status" value="1"/>
</dbReference>
<dbReference type="EMBL" id="CYKH01001966">
    <property type="protein sequence ID" value="CUI15277.1"/>
    <property type="molecule type" value="Genomic_DNA"/>
</dbReference>
<evidence type="ECO:0000256" key="4">
    <source>
        <dbReference type="SAM" id="MobiDB-lite"/>
    </source>
</evidence>
<dbReference type="GO" id="GO:0005634">
    <property type="term" value="C:nucleus"/>
    <property type="evidence" value="ECO:0007669"/>
    <property type="project" value="TreeGrafter"/>
</dbReference>
<dbReference type="GO" id="GO:0031119">
    <property type="term" value="P:tRNA pseudouridine synthesis"/>
    <property type="evidence" value="ECO:0007669"/>
    <property type="project" value="TreeGrafter"/>
</dbReference>
<dbReference type="VEuPathDB" id="TriTrypDB:BSAL_33975"/>
<dbReference type="Gene3D" id="3.30.70.580">
    <property type="entry name" value="Pseudouridine synthase I, catalytic domain, N-terminal subdomain"/>
    <property type="match status" value="1"/>
</dbReference>
<dbReference type="Pfam" id="PF01416">
    <property type="entry name" value="PseudoU_synth_1"/>
    <property type="match status" value="1"/>
</dbReference>
<name>A0A0S4KL20_BODSA</name>
<dbReference type="InterPro" id="IPR020094">
    <property type="entry name" value="TruA/RsuA/RluB/E/F_N"/>
</dbReference>
<reference evidence="7" key="1">
    <citation type="submission" date="2015-09" db="EMBL/GenBank/DDBJ databases">
        <authorList>
            <consortium name="Pathogen Informatics"/>
        </authorList>
    </citation>
    <scope>NUCLEOTIDE SEQUENCE [LARGE SCALE GENOMIC DNA]</scope>
    <source>
        <strain evidence="7">Lake Konstanz</strain>
    </source>
</reference>
<dbReference type="GO" id="GO:1990481">
    <property type="term" value="P:mRNA pseudouridine synthesis"/>
    <property type="evidence" value="ECO:0007669"/>
    <property type="project" value="TreeGrafter"/>
</dbReference>
<evidence type="ECO:0000313" key="7">
    <source>
        <dbReference type="Proteomes" id="UP000051952"/>
    </source>
</evidence>
<dbReference type="PANTHER" id="PTHR11142:SF26">
    <property type="entry name" value="SYNTHASE I, PUTATIVE-RELATED"/>
    <property type="match status" value="1"/>
</dbReference>
<dbReference type="OrthoDB" id="10256309at2759"/>
<dbReference type="InterPro" id="IPR020103">
    <property type="entry name" value="PsdUridine_synth_cat_dom_sf"/>
</dbReference>